<dbReference type="KEGG" id="ttd:A3L14_07415"/>
<proteinExistence type="predicted"/>
<dbReference type="InterPro" id="IPR041715">
    <property type="entry name" value="HisRS-like_core"/>
</dbReference>
<name>A0A0Q2QQ50_9EURY</name>
<dbReference type="SUPFAM" id="SSF55681">
    <property type="entry name" value="Class II aaRS and biotin synthetases"/>
    <property type="match status" value="1"/>
</dbReference>
<dbReference type="PANTHER" id="PTHR43707">
    <property type="entry name" value="HISTIDYL-TRNA SYNTHETASE"/>
    <property type="match status" value="1"/>
</dbReference>
<dbReference type="EMBL" id="LIXN01000013">
    <property type="protein sequence ID" value="KQH82053.1"/>
    <property type="molecule type" value="Genomic_DNA"/>
</dbReference>
<feature type="domain" description="Class II Histidinyl-tRNA synthetase (HisRS)-like catalytic core" evidence="2">
    <location>
        <begin position="191"/>
        <end position="257"/>
    </location>
</feature>
<reference evidence="4 6" key="1">
    <citation type="submission" date="2015-08" db="EMBL/GenBank/DDBJ databases">
        <title>Thermococcus thioreducens DSM 14981 genome sequencing.</title>
        <authorList>
            <person name="Hong S.-J."/>
            <person name="Kim M.-C."/>
            <person name="Shin J.-H."/>
        </authorList>
    </citation>
    <scope>NUCLEOTIDE SEQUENCE [LARGE SCALE GENOMIC DNA]</scope>
    <source>
        <strain evidence="4 6">DSM 14981</strain>
    </source>
</reference>
<protein>
    <recommendedName>
        <fullName evidence="1">Histidine--tRNA ligase</fullName>
    </recommendedName>
</protein>
<dbReference type="OrthoDB" id="98602at2157"/>
<dbReference type="GeneID" id="33334241"/>
<feature type="domain" description="Class II Histidinyl-tRNA synthetase (HisRS)-like catalytic core" evidence="2">
    <location>
        <begin position="4"/>
        <end position="180"/>
    </location>
</feature>
<gene>
    <name evidence="3" type="ORF">A3L14_07415</name>
    <name evidence="4" type="ORF">AMR53_08190</name>
    <name evidence="5" type="ORF">SAMN05216170_0466</name>
</gene>
<keyword evidence="3" id="KW-0328">Glycosyltransferase</keyword>
<keyword evidence="4" id="KW-0436">Ligase</keyword>
<evidence type="ECO:0000313" key="5">
    <source>
        <dbReference type="EMBL" id="SEV86184.1"/>
    </source>
</evidence>
<dbReference type="EMBL" id="CP015105">
    <property type="protein sequence ID" value="ASJ12724.1"/>
    <property type="molecule type" value="Genomic_DNA"/>
</dbReference>
<keyword evidence="8" id="KW-1185">Reference proteome</keyword>
<dbReference type="GO" id="GO:0016757">
    <property type="term" value="F:glycosyltransferase activity"/>
    <property type="evidence" value="ECO:0007669"/>
    <property type="project" value="UniProtKB-KW"/>
</dbReference>
<dbReference type="AlphaFoldDB" id="A0A0Q2QQ50"/>
<evidence type="ECO:0000313" key="8">
    <source>
        <dbReference type="Proteomes" id="UP000250136"/>
    </source>
</evidence>
<dbReference type="PANTHER" id="PTHR43707:SF1">
    <property type="entry name" value="HISTIDINE--TRNA LIGASE, MITOCHONDRIAL-RELATED"/>
    <property type="match status" value="1"/>
</dbReference>
<dbReference type="Proteomes" id="UP000182125">
    <property type="component" value="Unassembled WGS sequence"/>
</dbReference>
<evidence type="ECO:0000259" key="2">
    <source>
        <dbReference type="Pfam" id="PF13393"/>
    </source>
</evidence>
<dbReference type="GO" id="GO:0006427">
    <property type="term" value="P:histidyl-tRNA aminoacylation"/>
    <property type="evidence" value="ECO:0007669"/>
    <property type="project" value="TreeGrafter"/>
</dbReference>
<dbReference type="STRING" id="277988.SAMN05216170_0466"/>
<reference evidence="3 8" key="2">
    <citation type="submission" date="2016-04" db="EMBL/GenBank/DDBJ databases">
        <title>Complete genome sequence of Thermococcus thioreducens type strain OGL-20P.</title>
        <authorList>
            <person name="Oger P.M."/>
        </authorList>
    </citation>
    <scope>NUCLEOTIDE SEQUENCE [LARGE SCALE GENOMIC DNA]</scope>
    <source>
        <strain evidence="3 8">OGL-20P</strain>
    </source>
</reference>
<reference evidence="5 7" key="3">
    <citation type="submission" date="2016-10" db="EMBL/GenBank/DDBJ databases">
        <authorList>
            <person name="de Groot N.N."/>
        </authorList>
    </citation>
    <scope>NUCLEOTIDE SEQUENCE [LARGE SCALE GENOMIC DNA]</scope>
    <source>
        <strain evidence="5 7">OGL-20</strain>
    </source>
</reference>
<dbReference type="GO" id="GO:0005737">
    <property type="term" value="C:cytoplasm"/>
    <property type="evidence" value="ECO:0007669"/>
    <property type="project" value="InterPro"/>
</dbReference>
<sequence>MRKGLLAESEKLSEIGKYLRRTFELWGYREVFLPVIEEYSENLRKGTKFAYNNGFYVIKPDITSQILENIKEPPERLKVYYISEVLDGGVRGQWQAGVEYIGGDVTKMAAEVLLTAITALEALGIEEFYIDIGSLKVWEKATEDVKEFREEIYRALVRRNFEIIERLPISGEKKEELWRLFNFWGKESGYEKLDRIVQAVNDERLFIDFGTVRPLPYYRDILFEVYSPELGKPLGGGGEYTFKGKPAFGFAFDMGALSKLFKRKGDRNRKRLRGEPGKVFAEAKRLVRMGIPVEVE</sequence>
<accession>A0A0Q2QQ50</accession>
<dbReference type="PATRIC" id="fig|277988.4.peg.1724"/>
<evidence type="ECO:0000313" key="6">
    <source>
        <dbReference type="Proteomes" id="UP000051862"/>
    </source>
</evidence>
<dbReference type="RefSeq" id="WP_055429789.1">
    <property type="nucleotide sequence ID" value="NZ_CP015105.1"/>
</dbReference>
<dbReference type="InterPro" id="IPR004516">
    <property type="entry name" value="HisRS/HisZ"/>
</dbReference>
<evidence type="ECO:0000256" key="1">
    <source>
        <dbReference type="ARBA" id="ARBA00017399"/>
    </source>
</evidence>
<dbReference type="Gene3D" id="3.30.930.10">
    <property type="entry name" value="Bira Bifunctional Protein, Domain 2"/>
    <property type="match status" value="1"/>
</dbReference>
<keyword evidence="3" id="KW-0808">Transferase</keyword>
<dbReference type="InterPro" id="IPR045864">
    <property type="entry name" value="aa-tRNA-synth_II/BPL/LPL"/>
</dbReference>
<evidence type="ECO:0000313" key="7">
    <source>
        <dbReference type="Proteomes" id="UP000182125"/>
    </source>
</evidence>
<evidence type="ECO:0000313" key="4">
    <source>
        <dbReference type="EMBL" id="KQH82053.1"/>
    </source>
</evidence>
<dbReference type="Proteomes" id="UP000051862">
    <property type="component" value="Unassembled WGS sequence"/>
</dbReference>
<evidence type="ECO:0000313" key="3">
    <source>
        <dbReference type="EMBL" id="ASJ12724.1"/>
    </source>
</evidence>
<organism evidence="4 6">
    <name type="scientific">Thermococcus thioreducens</name>
    <dbReference type="NCBI Taxonomy" id="277988"/>
    <lineage>
        <taxon>Archaea</taxon>
        <taxon>Methanobacteriati</taxon>
        <taxon>Methanobacteriota</taxon>
        <taxon>Thermococci</taxon>
        <taxon>Thermococcales</taxon>
        <taxon>Thermococcaceae</taxon>
        <taxon>Thermococcus</taxon>
    </lineage>
</organism>
<dbReference type="EMBL" id="FOIW01000001">
    <property type="protein sequence ID" value="SEV86184.1"/>
    <property type="molecule type" value="Genomic_DNA"/>
</dbReference>
<dbReference type="Proteomes" id="UP000250136">
    <property type="component" value="Chromosome"/>
</dbReference>
<dbReference type="GO" id="GO:0004821">
    <property type="term" value="F:histidine-tRNA ligase activity"/>
    <property type="evidence" value="ECO:0007669"/>
    <property type="project" value="TreeGrafter"/>
</dbReference>
<dbReference type="Pfam" id="PF13393">
    <property type="entry name" value="tRNA-synt_His"/>
    <property type="match status" value="2"/>
</dbReference>
<keyword evidence="4" id="KW-0030">Aminoacyl-tRNA synthetase</keyword>